<organism evidence="2 3">
    <name type="scientific">Plectus sambesii</name>
    <dbReference type="NCBI Taxonomy" id="2011161"/>
    <lineage>
        <taxon>Eukaryota</taxon>
        <taxon>Metazoa</taxon>
        <taxon>Ecdysozoa</taxon>
        <taxon>Nematoda</taxon>
        <taxon>Chromadorea</taxon>
        <taxon>Plectida</taxon>
        <taxon>Plectina</taxon>
        <taxon>Plectoidea</taxon>
        <taxon>Plectidae</taxon>
        <taxon>Plectus</taxon>
    </lineage>
</organism>
<evidence type="ECO:0000313" key="2">
    <source>
        <dbReference type="Proteomes" id="UP000887566"/>
    </source>
</evidence>
<keyword evidence="1" id="KW-1133">Transmembrane helix</keyword>
<dbReference type="WBParaSite" id="PSAMB.scaffold415size52121.g6070.t1">
    <property type="protein sequence ID" value="PSAMB.scaffold415size52121.g6070.t1"/>
    <property type="gene ID" value="PSAMB.scaffold415size52121.g6070"/>
</dbReference>
<keyword evidence="1" id="KW-0472">Membrane</keyword>
<sequence>MLHPQSNHIGMQIPRAVGAAEESYKDDDEIFFIKEYVEIVHMPLVLSCNNEGMFATCNSRRPSIVVTPTPRQSVGDFEDGFPLNFSARVDHKRRTKEEEVDAEMCIADEEVPPESRLVGWQLYCFIALYISTVLFIIVMFEVLMPVLTNPYYPNYNPKKNPHA</sequence>
<evidence type="ECO:0000313" key="3">
    <source>
        <dbReference type="WBParaSite" id="PSAMB.scaffold415size52121.g6070.t1"/>
    </source>
</evidence>
<proteinExistence type="predicted"/>
<keyword evidence="1" id="KW-0812">Transmembrane</keyword>
<keyword evidence="2" id="KW-1185">Reference proteome</keyword>
<name>A0A914WIW5_9BILA</name>
<evidence type="ECO:0000256" key="1">
    <source>
        <dbReference type="SAM" id="Phobius"/>
    </source>
</evidence>
<dbReference type="Proteomes" id="UP000887566">
    <property type="component" value="Unplaced"/>
</dbReference>
<reference evidence="3" key="1">
    <citation type="submission" date="2022-11" db="UniProtKB">
        <authorList>
            <consortium name="WormBaseParasite"/>
        </authorList>
    </citation>
    <scope>IDENTIFICATION</scope>
</reference>
<protein>
    <submittedName>
        <fullName evidence="3">Uncharacterized protein</fullName>
    </submittedName>
</protein>
<feature type="transmembrane region" description="Helical" evidence="1">
    <location>
        <begin position="122"/>
        <end position="147"/>
    </location>
</feature>
<accession>A0A914WIW5</accession>
<dbReference type="AlphaFoldDB" id="A0A914WIW5"/>